<evidence type="ECO:0000313" key="3">
    <source>
        <dbReference type="Proteomes" id="UP001612915"/>
    </source>
</evidence>
<keyword evidence="1" id="KW-0732">Signal</keyword>
<evidence type="ECO:0000313" key="2">
    <source>
        <dbReference type="EMBL" id="MFI7589579.1"/>
    </source>
</evidence>
<feature type="signal peptide" evidence="1">
    <location>
        <begin position="1"/>
        <end position="23"/>
    </location>
</feature>
<evidence type="ECO:0000256" key="1">
    <source>
        <dbReference type="SAM" id="SignalP"/>
    </source>
</evidence>
<reference evidence="2 3" key="1">
    <citation type="submission" date="2024-10" db="EMBL/GenBank/DDBJ databases">
        <title>The Natural Products Discovery Center: Release of the First 8490 Sequenced Strains for Exploring Actinobacteria Biosynthetic Diversity.</title>
        <authorList>
            <person name="Kalkreuter E."/>
            <person name="Kautsar S.A."/>
            <person name="Yang D."/>
            <person name="Bader C.D."/>
            <person name="Teijaro C.N."/>
            <person name="Fluegel L."/>
            <person name="Davis C.M."/>
            <person name="Simpson J.R."/>
            <person name="Lauterbach L."/>
            <person name="Steele A.D."/>
            <person name="Gui C."/>
            <person name="Meng S."/>
            <person name="Li G."/>
            <person name="Viehrig K."/>
            <person name="Ye F."/>
            <person name="Su P."/>
            <person name="Kiefer A.F."/>
            <person name="Nichols A."/>
            <person name="Cepeda A.J."/>
            <person name="Yan W."/>
            <person name="Fan B."/>
            <person name="Jiang Y."/>
            <person name="Adhikari A."/>
            <person name="Zheng C.-J."/>
            <person name="Schuster L."/>
            <person name="Cowan T.M."/>
            <person name="Smanski M.J."/>
            <person name="Chevrette M.G."/>
            <person name="De Carvalho L.P.S."/>
            <person name="Shen B."/>
        </authorList>
    </citation>
    <scope>NUCLEOTIDE SEQUENCE [LARGE SCALE GENOMIC DNA]</scope>
    <source>
        <strain evidence="2 3">NPDC049639</strain>
    </source>
</reference>
<proteinExistence type="predicted"/>
<protein>
    <submittedName>
        <fullName evidence="2">DUF4124 domain-containing protein</fullName>
    </submittedName>
</protein>
<name>A0ABW8AT72_9ACTN</name>
<dbReference type="EMBL" id="JBITLV010000008">
    <property type="protein sequence ID" value="MFI7589579.1"/>
    <property type="molecule type" value="Genomic_DNA"/>
</dbReference>
<gene>
    <name evidence="2" type="ORF">ACIB24_21135</name>
</gene>
<keyword evidence="3" id="KW-1185">Reference proteome</keyword>
<sequence length="354" mass="37424">MTTRGRPSRVVLALLVVGSVLLAGCGPDDDRHTSAARLPDGPVTVPAPRAGPFTAASVWKKNIAKAPLAAGSKAMARNLNGQVTDRYGGVAAFNVTQYNASFYGVSKDQPRTTIAWDDCQGKGSVPQGLYGPGGQFVGVPIPSSAVPSAGTDRSLVIYQKSTDTMWDFWRIANRADGWHACWGGRIDKVSTSKGFFTGSFGASASGLSLIGGAVGIKEAQAGRIDHALALAIPNPAVHTRVSWPAQRSDGFDTSPAAIPEGTRLRLDPRVKVSTLKLHPIAKMIARAAQKYGFIVTDKSGAVAVVTESGAGVQARTGTNPWNALMQGTPDYLIMKNFPWDKLQALPKNYGKPKR</sequence>
<dbReference type="PROSITE" id="PS51257">
    <property type="entry name" value="PROKAR_LIPOPROTEIN"/>
    <property type="match status" value="1"/>
</dbReference>
<comment type="caution">
    <text evidence="2">The sequence shown here is derived from an EMBL/GenBank/DDBJ whole genome shotgun (WGS) entry which is preliminary data.</text>
</comment>
<dbReference type="Proteomes" id="UP001612915">
    <property type="component" value="Unassembled WGS sequence"/>
</dbReference>
<organism evidence="2 3">
    <name type="scientific">Spongisporangium articulatum</name>
    <dbReference type="NCBI Taxonomy" id="3362603"/>
    <lineage>
        <taxon>Bacteria</taxon>
        <taxon>Bacillati</taxon>
        <taxon>Actinomycetota</taxon>
        <taxon>Actinomycetes</taxon>
        <taxon>Kineosporiales</taxon>
        <taxon>Kineosporiaceae</taxon>
        <taxon>Spongisporangium</taxon>
    </lineage>
</organism>
<accession>A0ABW8AT72</accession>
<feature type="chain" id="PRO_5046756081" evidence="1">
    <location>
        <begin position="24"/>
        <end position="354"/>
    </location>
</feature>
<dbReference type="RefSeq" id="WP_398284183.1">
    <property type="nucleotide sequence ID" value="NZ_JBITLV010000008.1"/>
</dbReference>